<reference evidence="2 3" key="1">
    <citation type="submission" date="2017-09" db="EMBL/GenBank/DDBJ databases">
        <title>Complete genome sequence of Oxytococcus suis strain ZY16052.</title>
        <authorList>
            <person name="Li F."/>
        </authorList>
    </citation>
    <scope>NUCLEOTIDE SEQUENCE [LARGE SCALE GENOMIC DNA]</scope>
    <source>
        <strain evidence="2 3">ZY16052</strain>
    </source>
</reference>
<dbReference type="AlphaFoldDB" id="A0A347WIV6"/>
<accession>A0A347WIV6</accession>
<dbReference type="OrthoDB" id="86125at2"/>
<feature type="transmembrane region" description="Helical" evidence="1">
    <location>
        <begin position="57"/>
        <end position="79"/>
    </location>
</feature>
<dbReference type="InterPro" id="IPR003474">
    <property type="entry name" value="Glcn_transporter"/>
</dbReference>
<evidence type="ECO:0000313" key="2">
    <source>
        <dbReference type="EMBL" id="AXY25013.1"/>
    </source>
</evidence>
<dbReference type="RefSeq" id="WP_118989934.1">
    <property type="nucleotide sequence ID" value="NZ_CP023434.1"/>
</dbReference>
<feature type="transmembrane region" description="Helical" evidence="1">
    <location>
        <begin position="185"/>
        <end position="207"/>
    </location>
</feature>
<name>A0A347WIV6_9LACT</name>
<feature type="transmembrane region" description="Helical" evidence="1">
    <location>
        <begin position="145"/>
        <end position="165"/>
    </location>
</feature>
<dbReference type="Pfam" id="PF02447">
    <property type="entry name" value="GntP_permease"/>
    <property type="match status" value="1"/>
</dbReference>
<dbReference type="GO" id="GO:0015128">
    <property type="term" value="F:gluconate transmembrane transporter activity"/>
    <property type="evidence" value="ECO:0007669"/>
    <property type="project" value="InterPro"/>
</dbReference>
<evidence type="ECO:0000256" key="1">
    <source>
        <dbReference type="SAM" id="Phobius"/>
    </source>
</evidence>
<keyword evidence="1" id="KW-1133">Transmembrane helix</keyword>
<sequence length="445" mass="47566">MNIMGALGVLLGVMLIIFLSLKGMHILLAAPLATLAIVLLNQMDIVNTFLDAHTNSFMGALANYILNYFPIFLFGAILARLMEASGATNSIADYIISIIGEDNPYRIMLAIFIISSILTYGGISLFVAMFAVIPLARTLFAKMNISWHLVQIPLWLGICSFTMTIMPGTPAVQNVIPIQYLNTSLTAAVIPSILGTIACITFGLWYMHYALNKSLNKGENFHTYPSKAPEGTSNENSPNFAKSISPLLILILIAFSGSILGNEFLKQNIIYIALIAGILLAVILFYKHLSSKMLTILNEGASASIGPIFSTAAAVAFGSVTMMAPGFEIFSNLITNIPGNPLIGLTILTSLMSGITGSSSGALGIIMPAFADHYLSIGIHPELIHRVATTGSNILTIVPQSGVVLTFLSLTGLTYKNGFKESFITVFGGTLIAQIVIIISGSLLY</sequence>
<feature type="transmembrane region" description="Helical" evidence="1">
    <location>
        <begin position="107"/>
        <end position="133"/>
    </location>
</feature>
<keyword evidence="1" id="KW-0812">Transmembrane</keyword>
<feature type="transmembrane region" description="Helical" evidence="1">
    <location>
        <begin position="342"/>
        <end position="371"/>
    </location>
</feature>
<protein>
    <recommendedName>
        <fullName evidence="4">GntP family permease</fullName>
    </recommendedName>
</protein>
<feature type="transmembrane region" description="Helical" evidence="1">
    <location>
        <begin position="308"/>
        <end position="330"/>
    </location>
</feature>
<feature type="transmembrane region" description="Helical" evidence="1">
    <location>
        <begin position="244"/>
        <end position="262"/>
    </location>
</feature>
<dbReference type="PANTHER" id="PTHR30354:SF7">
    <property type="entry name" value="BLL7963 PROTEIN"/>
    <property type="match status" value="1"/>
</dbReference>
<feature type="transmembrane region" description="Helical" evidence="1">
    <location>
        <begin position="391"/>
        <end position="411"/>
    </location>
</feature>
<organism evidence="2 3">
    <name type="scientific">Suicoccus acidiformans</name>
    <dbReference type="NCBI Taxonomy" id="2036206"/>
    <lineage>
        <taxon>Bacteria</taxon>
        <taxon>Bacillati</taxon>
        <taxon>Bacillota</taxon>
        <taxon>Bacilli</taxon>
        <taxon>Lactobacillales</taxon>
        <taxon>Aerococcaceae</taxon>
        <taxon>Suicoccus</taxon>
    </lineage>
</organism>
<keyword evidence="3" id="KW-1185">Reference proteome</keyword>
<dbReference type="KEGG" id="abae:CL176_02655"/>
<evidence type="ECO:0000313" key="3">
    <source>
        <dbReference type="Proteomes" id="UP000263232"/>
    </source>
</evidence>
<dbReference type="GO" id="GO:0005886">
    <property type="term" value="C:plasma membrane"/>
    <property type="evidence" value="ECO:0007669"/>
    <property type="project" value="TreeGrafter"/>
</dbReference>
<feature type="transmembrane region" description="Helical" evidence="1">
    <location>
        <begin position="423"/>
        <end position="444"/>
    </location>
</feature>
<proteinExistence type="predicted"/>
<gene>
    <name evidence="2" type="ORF">CL176_02655</name>
</gene>
<dbReference type="PANTHER" id="PTHR30354">
    <property type="entry name" value="GNT FAMILY GLUCONATE TRANSPORTER"/>
    <property type="match status" value="1"/>
</dbReference>
<feature type="transmembrane region" description="Helical" evidence="1">
    <location>
        <begin position="269"/>
        <end position="288"/>
    </location>
</feature>
<evidence type="ECO:0008006" key="4">
    <source>
        <dbReference type="Google" id="ProtNLM"/>
    </source>
</evidence>
<dbReference type="EMBL" id="CP023434">
    <property type="protein sequence ID" value="AXY25013.1"/>
    <property type="molecule type" value="Genomic_DNA"/>
</dbReference>
<keyword evidence="1" id="KW-0472">Membrane</keyword>
<dbReference type="Proteomes" id="UP000263232">
    <property type="component" value="Chromosome"/>
</dbReference>